<reference evidence="1 2" key="1">
    <citation type="journal article" date="2005" name="Nature">
        <title>The genome sequence of the rice blast fungus Magnaporthe grisea.</title>
        <authorList>
            <person name="Dean R.A."/>
            <person name="Talbot N.J."/>
            <person name="Ebbole D.J."/>
            <person name="Farman M.L."/>
            <person name="Mitchell T.K."/>
            <person name="Orbach M.J."/>
            <person name="Thon M."/>
            <person name="Kulkarni R."/>
            <person name="Xu J.R."/>
            <person name="Pan H."/>
            <person name="Read N.D."/>
            <person name="Lee Y.H."/>
            <person name="Carbone I."/>
            <person name="Brown D."/>
            <person name="Oh Y.Y."/>
            <person name="Donofrio N."/>
            <person name="Jeong J.S."/>
            <person name="Soanes D.M."/>
            <person name="Djonovic S."/>
            <person name="Kolomiets E."/>
            <person name="Rehmeyer C."/>
            <person name="Li W."/>
            <person name="Harding M."/>
            <person name="Kim S."/>
            <person name="Lebrun M.H."/>
            <person name="Bohnert H."/>
            <person name="Coughlan S."/>
            <person name="Butler J."/>
            <person name="Calvo S."/>
            <person name="Ma L.J."/>
            <person name="Nicol R."/>
            <person name="Purcell S."/>
            <person name="Nusbaum C."/>
            <person name="Galagan J.E."/>
            <person name="Birren B.W."/>
        </authorList>
    </citation>
    <scope>NUCLEOTIDE SEQUENCE [LARGE SCALE GENOMIC DNA]</scope>
    <source>
        <strain evidence="2">70-15 / ATCC MYA-4617 / FGSC 8958</strain>
    </source>
</reference>
<protein>
    <submittedName>
        <fullName evidence="1">Uncharacterized protein</fullName>
    </submittedName>
</protein>
<dbReference type="GeneID" id="12984159"/>
<reference key="2">
    <citation type="submission" date="2011-05" db="EMBL/GenBank/DDBJ databases">
        <title>The Genome Sequence of Magnaporthe oryzae 70-15.</title>
        <authorList>
            <consortium name="The Broad Institute Genome Sequencing Platform"/>
            <person name="Ma L.-J."/>
            <person name="Dead R."/>
            <person name="Young S.K."/>
            <person name="Zeng Q."/>
            <person name="Gargeya S."/>
            <person name="Fitzgerald M."/>
            <person name="Haas B."/>
            <person name="Abouelleil A."/>
            <person name="Alvarado L."/>
            <person name="Arachchi H.M."/>
            <person name="Berlin A."/>
            <person name="Brown A."/>
            <person name="Chapman S.B."/>
            <person name="Chen Z."/>
            <person name="Dunbar C."/>
            <person name="Freedman E."/>
            <person name="Gearin G."/>
            <person name="Gellesch M."/>
            <person name="Goldberg J."/>
            <person name="Griggs A."/>
            <person name="Gujja S."/>
            <person name="Heiman D."/>
            <person name="Howarth C."/>
            <person name="Larson L."/>
            <person name="Lui A."/>
            <person name="MacDonald P.J.P."/>
            <person name="Mehta T."/>
            <person name="Montmayeur A."/>
            <person name="Murphy C."/>
            <person name="Neiman D."/>
            <person name="Pearson M."/>
            <person name="Priest M."/>
            <person name="Roberts A."/>
            <person name="Saif S."/>
            <person name="Shea T."/>
            <person name="Shenoy N."/>
            <person name="Sisk P."/>
            <person name="Stolte C."/>
            <person name="Sykes S."/>
            <person name="Yandava C."/>
            <person name="Wortman J."/>
            <person name="Nusbaum C."/>
            <person name="Birren B."/>
        </authorList>
    </citation>
    <scope>NUCLEOTIDE SEQUENCE</scope>
    <source>
        <strain>70-15</strain>
    </source>
</reference>
<dbReference type="EMBL" id="CM001233">
    <property type="protein sequence ID" value="EHA51811.1"/>
    <property type="molecule type" value="Genomic_DNA"/>
</dbReference>
<dbReference type="AlphaFoldDB" id="G4N3D3"/>
<proteinExistence type="predicted"/>
<dbReference type="HOGENOM" id="CLU_2347103_0_0_1"/>
<keyword evidence="2" id="KW-1185">Reference proteome</keyword>
<evidence type="ECO:0000313" key="2">
    <source>
        <dbReference type="Proteomes" id="UP000009058"/>
    </source>
</evidence>
<dbReference type="RefSeq" id="XP_003711618.1">
    <property type="nucleotide sequence ID" value="XM_003711570.1"/>
</dbReference>
<name>G4N3D3_PYRO7</name>
<accession>G4N3D3</accession>
<sequence>MPNIHIFTLTLEAGETEQIRSKGWCNWLGSCHSTRISAAGGIPCLRNPQFSGQRQQIHRQAISDNAYVDYSVEAKQTVGPKSIPKMASWLLRRDGAC</sequence>
<dbReference type="Proteomes" id="UP000009058">
    <property type="component" value="Chromosome 3"/>
</dbReference>
<dbReference type="InParanoid" id="G4N3D3"/>
<dbReference type="VEuPathDB" id="FungiDB:MGG_16686"/>
<dbReference type="KEGG" id="mgr:MGG_16686"/>
<evidence type="ECO:0000313" key="1">
    <source>
        <dbReference type="EMBL" id="EHA51811.1"/>
    </source>
</evidence>
<gene>
    <name evidence="1" type="ORF">MGG_16686</name>
</gene>
<organism evidence="1 2">
    <name type="scientific">Pyricularia oryzae (strain 70-15 / ATCC MYA-4617 / FGSC 8958)</name>
    <name type="common">Rice blast fungus</name>
    <name type="synonym">Magnaporthe oryzae</name>
    <dbReference type="NCBI Taxonomy" id="242507"/>
    <lineage>
        <taxon>Eukaryota</taxon>
        <taxon>Fungi</taxon>
        <taxon>Dikarya</taxon>
        <taxon>Ascomycota</taxon>
        <taxon>Pezizomycotina</taxon>
        <taxon>Sordariomycetes</taxon>
        <taxon>Sordariomycetidae</taxon>
        <taxon>Magnaporthales</taxon>
        <taxon>Pyriculariaceae</taxon>
        <taxon>Pyricularia</taxon>
    </lineage>
</organism>